<dbReference type="AlphaFoldDB" id="A0A1D8K8U9"/>
<evidence type="ECO:0008006" key="3">
    <source>
        <dbReference type="Google" id="ProtNLM"/>
    </source>
</evidence>
<dbReference type="Pfam" id="PF22752">
    <property type="entry name" value="DUF488-N3i"/>
    <property type="match status" value="1"/>
</dbReference>
<name>A0A1D8K8U9_9GAMM</name>
<reference evidence="1 2" key="1">
    <citation type="submission" date="2016-09" db="EMBL/GenBank/DDBJ databases">
        <title>Acidihalobacter prosperus V6 (DSM14174).</title>
        <authorList>
            <person name="Khaleque H.N."/>
            <person name="Ramsay J.P."/>
            <person name="Murphy R.J.T."/>
            <person name="Kaksonen A.H."/>
            <person name="Boxall N.J."/>
            <person name="Watkin E.L.J."/>
        </authorList>
    </citation>
    <scope>NUCLEOTIDE SEQUENCE [LARGE SCALE GENOMIC DNA]</scope>
    <source>
        <strain evidence="1 2">V6</strain>
    </source>
</reference>
<sequence>MMDVRCKRIYDPPDGNDGQRVLVDRLWPRGIARNRAALDLWLREIAPSDALRRWFAHSPDRYAEFAARYRDELTSLPEETALLRRMAAEGRLTLLYAARDTEHNNAHVLADWLNGL</sequence>
<protein>
    <recommendedName>
        <fullName evidence="3">MarR family transcriptional regulator</fullName>
    </recommendedName>
</protein>
<gene>
    <name evidence="1" type="ORF">BJI67_10340</name>
</gene>
<proteinExistence type="predicted"/>
<dbReference type="PANTHER" id="PTHR36849">
    <property type="entry name" value="CYTOPLASMIC PROTEIN-RELATED"/>
    <property type="match status" value="1"/>
</dbReference>
<organism evidence="1 2">
    <name type="scientific">Acidihalobacter aeolianus</name>
    <dbReference type="NCBI Taxonomy" id="2792603"/>
    <lineage>
        <taxon>Bacteria</taxon>
        <taxon>Pseudomonadati</taxon>
        <taxon>Pseudomonadota</taxon>
        <taxon>Gammaproteobacteria</taxon>
        <taxon>Chromatiales</taxon>
        <taxon>Ectothiorhodospiraceae</taxon>
        <taxon>Acidihalobacter</taxon>
    </lineage>
</organism>
<dbReference type="Proteomes" id="UP000095342">
    <property type="component" value="Chromosome"/>
</dbReference>
<dbReference type="InterPro" id="IPR052552">
    <property type="entry name" value="YeaO-like"/>
</dbReference>
<evidence type="ECO:0000313" key="1">
    <source>
        <dbReference type="EMBL" id="AOV17403.1"/>
    </source>
</evidence>
<dbReference type="PANTHER" id="PTHR36849:SF1">
    <property type="entry name" value="CYTOPLASMIC PROTEIN"/>
    <property type="match status" value="1"/>
</dbReference>
<accession>A0A1D8K8U9</accession>
<evidence type="ECO:0000313" key="2">
    <source>
        <dbReference type="Proteomes" id="UP000095342"/>
    </source>
</evidence>
<dbReference type="EMBL" id="CP017448">
    <property type="protein sequence ID" value="AOV17403.1"/>
    <property type="molecule type" value="Genomic_DNA"/>
</dbReference>
<dbReference type="KEGG" id="aaeo:BJI67_10340"/>
<keyword evidence="2" id="KW-1185">Reference proteome</keyword>